<dbReference type="EMBL" id="MLHG01000013">
    <property type="protein sequence ID" value="OOF41048.1"/>
    <property type="molecule type" value="Genomic_DNA"/>
</dbReference>
<sequence length="63" mass="6929">MSNKNWLTVYDGISINLNDWLRYFQPATKYGRSSGAEALIIGWTITGIGIIVHSAASPFLALD</sequence>
<name>A0A1V3IIV4_9PAST</name>
<keyword evidence="3" id="KW-1185">Reference proteome</keyword>
<dbReference type="Proteomes" id="UP000189426">
    <property type="component" value="Unassembled WGS sequence"/>
</dbReference>
<evidence type="ECO:0000313" key="3">
    <source>
        <dbReference type="Proteomes" id="UP000189426"/>
    </source>
</evidence>
<dbReference type="STRING" id="1908257.BKK47_01910"/>
<protein>
    <submittedName>
        <fullName evidence="2">Uncharacterized protein</fullName>
    </submittedName>
</protein>
<evidence type="ECO:0000256" key="1">
    <source>
        <dbReference type="SAM" id="Phobius"/>
    </source>
</evidence>
<evidence type="ECO:0000313" key="2">
    <source>
        <dbReference type="EMBL" id="OOF41048.1"/>
    </source>
</evidence>
<comment type="caution">
    <text evidence="2">The sequence shown here is derived from an EMBL/GenBank/DDBJ whole genome shotgun (WGS) entry which is preliminary data.</text>
</comment>
<proteinExistence type="predicted"/>
<reference evidence="2 3" key="1">
    <citation type="submission" date="2016-10" db="EMBL/GenBank/DDBJ databases">
        <title>Rodentibacter gen. nov. and new species.</title>
        <authorList>
            <person name="Christensen H."/>
        </authorList>
    </citation>
    <scope>NUCLEOTIDE SEQUENCE [LARGE SCALE GENOMIC DNA]</scope>
    <source>
        <strain evidence="2 3">Ppn418</strain>
    </source>
</reference>
<keyword evidence="1" id="KW-0812">Transmembrane</keyword>
<keyword evidence="1" id="KW-0472">Membrane</keyword>
<organism evidence="2 3">
    <name type="scientific">Rodentibacter mrazii</name>
    <dbReference type="NCBI Taxonomy" id="1908257"/>
    <lineage>
        <taxon>Bacteria</taxon>
        <taxon>Pseudomonadati</taxon>
        <taxon>Pseudomonadota</taxon>
        <taxon>Gammaproteobacteria</taxon>
        <taxon>Pasteurellales</taxon>
        <taxon>Pasteurellaceae</taxon>
        <taxon>Rodentibacter</taxon>
    </lineage>
</organism>
<dbReference type="AlphaFoldDB" id="A0A1V3IIV4"/>
<accession>A0A1V3IIV4</accession>
<gene>
    <name evidence="2" type="ORF">BKK47_01910</name>
</gene>
<dbReference type="RefSeq" id="WP_162273575.1">
    <property type="nucleotide sequence ID" value="NZ_MLHG01000013.1"/>
</dbReference>
<keyword evidence="1" id="KW-1133">Transmembrane helix</keyword>
<feature type="transmembrane region" description="Helical" evidence="1">
    <location>
        <begin position="40"/>
        <end position="62"/>
    </location>
</feature>